<proteinExistence type="predicted"/>
<protein>
    <submittedName>
        <fullName evidence="2">Uncharacterized protein</fullName>
    </submittedName>
</protein>
<evidence type="ECO:0000313" key="2">
    <source>
        <dbReference type="EMBL" id="MBX41529.1"/>
    </source>
</evidence>
<feature type="signal peptide" evidence="1">
    <location>
        <begin position="1"/>
        <end position="20"/>
    </location>
</feature>
<name>A0A2P2NGF1_RHIMU</name>
<dbReference type="EMBL" id="GGEC01061045">
    <property type="protein sequence ID" value="MBX41529.1"/>
    <property type="molecule type" value="Transcribed_RNA"/>
</dbReference>
<sequence>MAVFSLFLIFCNIFLLESSCNNIHSDYLRDEERRAWCNSKAYFIVTSRLRTFDSSLVLTL</sequence>
<dbReference type="AlphaFoldDB" id="A0A2P2NGF1"/>
<reference evidence="2" key="1">
    <citation type="submission" date="2018-02" db="EMBL/GenBank/DDBJ databases">
        <title>Rhizophora mucronata_Transcriptome.</title>
        <authorList>
            <person name="Meera S.P."/>
            <person name="Sreeshan A."/>
            <person name="Augustine A."/>
        </authorList>
    </citation>
    <scope>NUCLEOTIDE SEQUENCE</scope>
    <source>
        <tissue evidence="2">Leaf</tissue>
    </source>
</reference>
<feature type="chain" id="PRO_5015166572" evidence="1">
    <location>
        <begin position="21"/>
        <end position="60"/>
    </location>
</feature>
<organism evidence="2">
    <name type="scientific">Rhizophora mucronata</name>
    <name type="common">Asiatic mangrove</name>
    <dbReference type="NCBI Taxonomy" id="61149"/>
    <lineage>
        <taxon>Eukaryota</taxon>
        <taxon>Viridiplantae</taxon>
        <taxon>Streptophyta</taxon>
        <taxon>Embryophyta</taxon>
        <taxon>Tracheophyta</taxon>
        <taxon>Spermatophyta</taxon>
        <taxon>Magnoliopsida</taxon>
        <taxon>eudicotyledons</taxon>
        <taxon>Gunneridae</taxon>
        <taxon>Pentapetalae</taxon>
        <taxon>rosids</taxon>
        <taxon>fabids</taxon>
        <taxon>Malpighiales</taxon>
        <taxon>Rhizophoraceae</taxon>
        <taxon>Rhizophora</taxon>
    </lineage>
</organism>
<accession>A0A2P2NGF1</accession>
<evidence type="ECO:0000256" key="1">
    <source>
        <dbReference type="SAM" id="SignalP"/>
    </source>
</evidence>
<keyword evidence="1" id="KW-0732">Signal</keyword>